<dbReference type="GO" id="GO:0030674">
    <property type="term" value="F:protein-macromolecule adaptor activity"/>
    <property type="evidence" value="ECO:0007669"/>
    <property type="project" value="TreeGrafter"/>
</dbReference>
<dbReference type="InterPro" id="IPR013083">
    <property type="entry name" value="Znf_RING/FYVE/PHD"/>
</dbReference>
<evidence type="ECO:0000313" key="9">
    <source>
        <dbReference type="Proteomes" id="UP001149090"/>
    </source>
</evidence>
<dbReference type="PANTHER" id="PTHR23323:SF26">
    <property type="entry name" value="VACUOLAR PROTEIN SORTING-ASSOCIATED PROTEIN 18 HOMOLOG"/>
    <property type="match status" value="1"/>
</dbReference>
<feature type="coiled-coil region" evidence="5">
    <location>
        <begin position="1040"/>
        <end position="1074"/>
    </location>
</feature>
<dbReference type="GO" id="GO:0048284">
    <property type="term" value="P:organelle fusion"/>
    <property type="evidence" value="ECO:0007669"/>
    <property type="project" value="TreeGrafter"/>
</dbReference>
<evidence type="ECO:0000256" key="3">
    <source>
        <dbReference type="ARBA" id="ARBA00022833"/>
    </source>
</evidence>
<dbReference type="Proteomes" id="UP001149090">
    <property type="component" value="Unassembled WGS sequence"/>
</dbReference>
<feature type="coiled-coil region" evidence="5">
    <location>
        <begin position="512"/>
        <end position="569"/>
    </location>
</feature>
<accession>A0A9Q0LK81</accession>
<comment type="caution">
    <text evidence="8">The sequence shown here is derived from an EMBL/GenBank/DDBJ whole genome shotgun (WGS) entry which is preliminary data.</text>
</comment>
<dbReference type="GO" id="GO:0007033">
    <property type="term" value="P:vacuole organization"/>
    <property type="evidence" value="ECO:0007669"/>
    <property type="project" value="TreeGrafter"/>
</dbReference>
<dbReference type="GO" id="GO:0006904">
    <property type="term" value="P:vesicle docking involved in exocytosis"/>
    <property type="evidence" value="ECO:0007669"/>
    <property type="project" value="TreeGrafter"/>
</dbReference>
<dbReference type="EMBL" id="JAPDFW010000070">
    <property type="protein sequence ID" value="KAJ5074432.1"/>
    <property type="molecule type" value="Genomic_DNA"/>
</dbReference>
<protein>
    <submittedName>
        <fullName evidence="8">Vacuolar protein sorting-associated protein</fullName>
    </submittedName>
</protein>
<feature type="compositionally biased region" description="Low complexity" evidence="6">
    <location>
        <begin position="787"/>
        <end position="800"/>
    </location>
</feature>
<dbReference type="GO" id="GO:0008270">
    <property type="term" value="F:zinc ion binding"/>
    <property type="evidence" value="ECO:0007669"/>
    <property type="project" value="UniProtKB-KW"/>
</dbReference>
<keyword evidence="3" id="KW-0862">Zinc</keyword>
<keyword evidence="2" id="KW-0863">Zinc-finger</keyword>
<feature type="domain" description="Pep3/Vps18 beta-propeller" evidence="7">
    <location>
        <begin position="61"/>
        <end position="402"/>
    </location>
</feature>
<dbReference type="GO" id="GO:0005768">
    <property type="term" value="C:endosome"/>
    <property type="evidence" value="ECO:0007669"/>
    <property type="project" value="TreeGrafter"/>
</dbReference>
<gene>
    <name evidence="8" type="ORF">M0811_01063</name>
</gene>
<sequence length="1153" mass="135990">MTTFEKFQEMQGDDDDEQIQFVPHPQTESREFLTQTQEIGGVSQDFDQLFKTELDDEVQEPLFARKPMKMNPSAIQIKCACSAVNVVAFAFVDNRVIRIETNSKNTEEFEIAKGRSDSIINKIFMDPTGCHLIVSCSTGENFHIFKQDQRTKAQIKHLQKFKNLKIEVIAWNYLAGKSISTKEILLGCYDGTIYETCLEKKELYLKEVYKLKPDLNQKESDPITGLYFEKVPKLNAIYILVSTWRQLQQFVGLTSFENVFNKYASIEPDTHVMPSIGPRIHSELRVFREDGIAKSFSWLTEPGVYLAELEPSKENFSENKVVKKAILAHYPKLDSDLSSETPISILQTQFHFFLAYPDKIIAMSSITQKIIQDDQNYFSNPNQKFIGFLEDEKMKWIYSGESLSVIYINKEEQNLWRIYLEKKEFDNALCYATEKYQRQIILKEQADSFYEQKQYQKAALTYAKTYYPFEDVALRFLSINDIEALKIYLLQKIDSISKDNYTQVTLLSSWIIEIYLEQLNQANELRKFQENRIPQISNAKNMEININININNENTNENTNENIRKEQNQSTAEKDYIRLQREFHNFLTEKRDILHHHTTFNLICSRGLIKELLFYASLIKQYEEVILHYIQQGEYLKVLEVMNERDFSYKHTKEELFNQNEKFKRRNEDILFEESKKQEMIDLIYRYSPILMSHVPEETVNLWMSLNDLDPKRLLPALMRYEHPKENPEKTNQAIRYLEFCVARQRNQDPVIHNYLLSLYVNEAKKEQIKNQEKMIELKEEQNENINNENNENNNENNNNQKPDKMDKSRFESQTNFIQSYQSKEKTAHRKLLFFLNPRSHTYFYDLKYALRLCSKAQITEACVFIYSEMGLYDEAVDLALEVDVELAKMQIEKVIEDNVLRKKLWLKIAKFVIEDYQDIKQAINFIKESSDLIGIEDILPFIPEFSSIDDFKNDICNSIEGYNKKIEDLQVQMDTLTSTAEVIRSNMKELRNGFTIISSDKKCDICFNPIRFTDFVSFSCSHVFHFECFKKLMLDFYLSDSQKRKVEMYEKKIAQELEEKEKLREIKKAIELEKSSRSKKKKVPLDSQENQMTESEISRKMESIQINIEKYKMVLEDILLQDCVICGEIVIKSISKPFVDPNDEERITSWKV</sequence>
<dbReference type="InterPro" id="IPR036322">
    <property type="entry name" value="WD40_repeat_dom_sf"/>
</dbReference>
<evidence type="ECO:0000313" key="8">
    <source>
        <dbReference type="EMBL" id="KAJ5074432.1"/>
    </source>
</evidence>
<evidence type="ECO:0000259" key="7">
    <source>
        <dbReference type="Pfam" id="PF05131"/>
    </source>
</evidence>
<dbReference type="GO" id="GO:0006886">
    <property type="term" value="P:intracellular protein transport"/>
    <property type="evidence" value="ECO:0007669"/>
    <property type="project" value="UniProtKB-UniRule"/>
</dbReference>
<dbReference type="SUPFAM" id="SSF50978">
    <property type="entry name" value="WD40 repeat-like"/>
    <property type="match status" value="1"/>
</dbReference>
<evidence type="ECO:0000256" key="5">
    <source>
        <dbReference type="SAM" id="Coils"/>
    </source>
</evidence>
<evidence type="ECO:0000256" key="2">
    <source>
        <dbReference type="ARBA" id="ARBA00022771"/>
    </source>
</evidence>
<evidence type="ECO:0000256" key="1">
    <source>
        <dbReference type="ARBA" id="ARBA00022723"/>
    </source>
</evidence>
<keyword evidence="5" id="KW-0175">Coiled coil</keyword>
<feature type="region of interest" description="Disordered" evidence="6">
    <location>
        <begin position="787"/>
        <end position="809"/>
    </location>
</feature>
<reference evidence="8" key="1">
    <citation type="submission" date="2022-10" db="EMBL/GenBank/DDBJ databases">
        <title>Novel sulphate-reducing endosymbionts in the free-living metamonad Anaeramoeba.</title>
        <authorList>
            <person name="Jerlstrom-Hultqvist J."/>
            <person name="Cepicka I."/>
            <person name="Gallot-Lavallee L."/>
            <person name="Salas-Leiva D."/>
            <person name="Curtis B.A."/>
            <person name="Zahonova K."/>
            <person name="Pipaliya S."/>
            <person name="Dacks J."/>
            <person name="Roger A.J."/>
        </authorList>
    </citation>
    <scope>NUCLEOTIDE SEQUENCE</scope>
    <source>
        <strain evidence="8">BMAN</strain>
    </source>
</reference>
<dbReference type="SUPFAM" id="SSF57850">
    <property type="entry name" value="RING/U-box"/>
    <property type="match status" value="1"/>
</dbReference>
<dbReference type="AlphaFoldDB" id="A0A9Q0LK81"/>
<name>A0A9Q0LK81_ANAIG</name>
<dbReference type="OMA" id="WIQREKW"/>
<dbReference type="GO" id="GO:0030897">
    <property type="term" value="C:HOPS complex"/>
    <property type="evidence" value="ECO:0007669"/>
    <property type="project" value="TreeGrafter"/>
</dbReference>
<dbReference type="Gene3D" id="3.30.40.10">
    <property type="entry name" value="Zinc/RING finger domain, C3HC4 (zinc finger)"/>
    <property type="match status" value="1"/>
</dbReference>
<keyword evidence="1" id="KW-0479">Metal-binding</keyword>
<feature type="coiled-coil region" evidence="5">
    <location>
        <begin position="960"/>
        <end position="987"/>
    </location>
</feature>
<feature type="repeat" description="CHCR" evidence="4">
    <location>
        <begin position="706"/>
        <end position="922"/>
    </location>
</feature>
<dbReference type="PROSITE" id="PS50236">
    <property type="entry name" value="CHCR"/>
    <property type="match status" value="1"/>
</dbReference>
<keyword evidence="9" id="KW-1185">Reference proteome</keyword>
<dbReference type="OrthoDB" id="1845386at2759"/>
<dbReference type="GO" id="GO:0007032">
    <property type="term" value="P:endosome organization"/>
    <property type="evidence" value="ECO:0007669"/>
    <property type="project" value="TreeGrafter"/>
</dbReference>
<dbReference type="PANTHER" id="PTHR23323">
    <property type="entry name" value="VACUOLAR PROTEIN SORTING-ASSOCIATED PROTEIN"/>
    <property type="match status" value="1"/>
</dbReference>
<proteinExistence type="predicted"/>
<organism evidence="8 9">
    <name type="scientific">Anaeramoeba ignava</name>
    <name type="common">Anaerobic marine amoeba</name>
    <dbReference type="NCBI Taxonomy" id="1746090"/>
    <lineage>
        <taxon>Eukaryota</taxon>
        <taxon>Metamonada</taxon>
        <taxon>Anaeramoebidae</taxon>
        <taxon>Anaeramoeba</taxon>
    </lineage>
</organism>
<dbReference type="InterPro" id="IPR007810">
    <property type="entry name" value="Pep3/Vps18_beta-prop"/>
</dbReference>
<evidence type="ECO:0000256" key="4">
    <source>
        <dbReference type="PROSITE-ProRule" id="PRU01006"/>
    </source>
</evidence>
<dbReference type="Pfam" id="PF05131">
    <property type="entry name" value="Pep3_Vps18"/>
    <property type="match status" value="1"/>
</dbReference>
<dbReference type="InterPro" id="IPR000547">
    <property type="entry name" value="Clathrin_H-chain/VPS_repeat"/>
</dbReference>
<evidence type="ECO:0000256" key="6">
    <source>
        <dbReference type="SAM" id="MobiDB-lite"/>
    </source>
</evidence>